<accession>A0A7R8CPH2</accession>
<dbReference type="InterPro" id="IPR008979">
    <property type="entry name" value="Galactose-bd-like_sf"/>
</dbReference>
<dbReference type="PANTHER" id="PTHR24543">
    <property type="entry name" value="MULTICOPPER OXIDASE-RELATED"/>
    <property type="match status" value="1"/>
</dbReference>
<dbReference type="PROSITE" id="PS01286">
    <property type="entry name" value="FA58C_2"/>
    <property type="match status" value="1"/>
</dbReference>
<dbReference type="OrthoDB" id="26719at2759"/>
<dbReference type="CDD" id="cd00057">
    <property type="entry name" value="FA58C"/>
    <property type="match status" value="1"/>
</dbReference>
<protein>
    <submittedName>
        <fullName evidence="1">Neurexin-4</fullName>
    </submittedName>
</protein>
<dbReference type="Pfam" id="PF00754">
    <property type="entry name" value="F5_F8_type_C"/>
    <property type="match status" value="1"/>
</dbReference>
<sequence length="212" mass="24148">MYYSCLFLVISWVATVHAQYVQTYASQSDARYALDSPYNLCREPQLATSSLHATSKASNRGVDNARLWSGTSWTAENSDFHQALTVDLGKIKNITGIATQGRAHSEDYVMEYQILYGTNGKDFSDYKDIDGSPKLFRGNSDGDFVVRNDFDQPIIASWIQINPTRWADRISMRLELYGCEYIPDVSFLQWNSLNSKRSFNTSNCVTKRHFFA</sequence>
<reference evidence="1" key="1">
    <citation type="submission" date="2021-02" db="EMBL/GenBank/DDBJ databases">
        <authorList>
            <person name="Bekaert M."/>
        </authorList>
    </citation>
    <scope>NUCLEOTIDE SEQUENCE</scope>
    <source>
        <strain evidence="1">IoA-00</strain>
    </source>
</reference>
<gene>
    <name evidence="1" type="ORF">LSAA_7176</name>
</gene>
<dbReference type="SMART" id="SM00231">
    <property type="entry name" value="FA58C"/>
    <property type="match status" value="1"/>
</dbReference>
<dbReference type="AlphaFoldDB" id="A0A7R8CPH2"/>
<dbReference type="Gene3D" id="2.60.120.260">
    <property type="entry name" value="Galactose-binding domain-like"/>
    <property type="match status" value="1"/>
</dbReference>
<dbReference type="FunFam" id="2.60.120.260:FF:000016">
    <property type="entry name" value="Contactin-associated protein-like 4 isoform 1"/>
    <property type="match status" value="1"/>
</dbReference>
<evidence type="ECO:0000313" key="2">
    <source>
        <dbReference type="Proteomes" id="UP000675881"/>
    </source>
</evidence>
<dbReference type="SUPFAM" id="SSF49785">
    <property type="entry name" value="Galactose-binding domain-like"/>
    <property type="match status" value="1"/>
</dbReference>
<dbReference type="EMBL" id="HG994582">
    <property type="protein sequence ID" value="CAF2883788.1"/>
    <property type="molecule type" value="Genomic_DNA"/>
</dbReference>
<name>A0A7R8CPH2_LEPSM</name>
<dbReference type="PROSITE" id="PS50022">
    <property type="entry name" value="FA58C_3"/>
    <property type="match status" value="1"/>
</dbReference>
<organism evidence="1 2">
    <name type="scientific">Lepeophtheirus salmonis</name>
    <name type="common">Salmon louse</name>
    <name type="synonym">Caligus salmonis</name>
    <dbReference type="NCBI Taxonomy" id="72036"/>
    <lineage>
        <taxon>Eukaryota</taxon>
        <taxon>Metazoa</taxon>
        <taxon>Ecdysozoa</taxon>
        <taxon>Arthropoda</taxon>
        <taxon>Crustacea</taxon>
        <taxon>Multicrustacea</taxon>
        <taxon>Hexanauplia</taxon>
        <taxon>Copepoda</taxon>
        <taxon>Siphonostomatoida</taxon>
        <taxon>Caligidae</taxon>
        <taxon>Lepeophtheirus</taxon>
    </lineage>
</organism>
<evidence type="ECO:0000313" key="1">
    <source>
        <dbReference type="EMBL" id="CAF2883788.1"/>
    </source>
</evidence>
<keyword evidence="2" id="KW-1185">Reference proteome</keyword>
<dbReference type="Proteomes" id="UP000675881">
    <property type="component" value="Chromosome 3"/>
</dbReference>
<dbReference type="InterPro" id="IPR000421">
    <property type="entry name" value="FA58C"/>
</dbReference>
<proteinExistence type="predicted"/>
<dbReference type="PANTHER" id="PTHR24543:SF325">
    <property type="entry name" value="F5_8 TYPE C DOMAIN-CONTAINING PROTEIN"/>
    <property type="match status" value="1"/>
</dbReference>